<evidence type="ECO:0007829" key="7">
    <source>
        <dbReference type="PeptideAtlas" id="Q93254"/>
    </source>
</evidence>
<keyword evidence="2" id="KW-0732">Signal</keyword>
<dbReference type="PhylomeDB" id="Q93254"/>
<dbReference type="PANTHER" id="PTHR45580">
    <property type="entry name" value="PROTEIN CBG05369"/>
    <property type="match status" value="1"/>
</dbReference>
<dbReference type="GO" id="GO:1904070">
    <property type="term" value="P:ascaroside biosynthetic process"/>
    <property type="evidence" value="ECO:0000318"/>
    <property type="project" value="GO_Central"/>
</dbReference>
<organism evidence="4 5">
    <name type="scientific">Caenorhabditis elegans</name>
    <dbReference type="NCBI Taxonomy" id="6239"/>
    <lineage>
        <taxon>Eukaryota</taxon>
        <taxon>Metazoa</taxon>
        <taxon>Ecdysozoa</taxon>
        <taxon>Nematoda</taxon>
        <taxon>Chromadorea</taxon>
        <taxon>Rhabditida</taxon>
        <taxon>Rhabditina</taxon>
        <taxon>Rhabditomorpha</taxon>
        <taxon>Rhabditoidea</taxon>
        <taxon>Rhabditidae</taxon>
        <taxon>Peloderinae</taxon>
        <taxon>Caenorhabditis</taxon>
    </lineage>
</organism>
<dbReference type="InterPro" id="IPR029058">
    <property type="entry name" value="AB_hydrolase_fold"/>
</dbReference>
<dbReference type="InParanoid" id="Q93254"/>
<dbReference type="AGR" id="WB:WBGene00007692"/>
<dbReference type="PIR" id="T19413">
    <property type="entry name" value="T19413"/>
</dbReference>
<keyword evidence="1" id="KW-1133">Transmembrane helix</keyword>
<dbReference type="UCSC" id="C23H4.3">
    <property type="organism name" value="c. elegans"/>
</dbReference>
<dbReference type="PaxDb" id="6239-C23H4.3"/>
<evidence type="ECO:0000256" key="2">
    <source>
        <dbReference type="SAM" id="SignalP"/>
    </source>
</evidence>
<dbReference type="KEGG" id="cel:CELE_C23H4.3"/>
<name>Q93254_CAEEL</name>
<dbReference type="Gene3D" id="3.40.50.1820">
    <property type="entry name" value="alpha/beta hydrolase"/>
    <property type="match status" value="1"/>
</dbReference>
<keyword evidence="5" id="KW-1185">Reference proteome</keyword>
<dbReference type="Proteomes" id="UP000001940">
    <property type="component" value="Chromosome X"/>
</dbReference>
<protein>
    <submittedName>
        <fullName evidence="4">Carboxylesterase type B domain-containing protein</fullName>
    </submittedName>
</protein>
<dbReference type="AlphaFoldDB" id="Q93254"/>
<dbReference type="PANTHER" id="PTHR45580:SF7">
    <property type="entry name" value="CARBOXYLESTERASE TYPE B DOMAIN-CONTAINING PROTEIN-RELATED"/>
    <property type="match status" value="1"/>
</dbReference>
<dbReference type="ESTHER" id="caeel-c23h4.3">
    <property type="family name" value="Carb_B_Nematoda"/>
</dbReference>
<keyword evidence="1" id="KW-0472">Membrane</keyword>
<gene>
    <name evidence="4 6" type="primary">cest-9.1</name>
    <name evidence="6" type="ORF">C23H4.3</name>
    <name evidence="4" type="ORF">CELE_C23H4.3</name>
</gene>
<dbReference type="GeneID" id="181383"/>
<dbReference type="HOGENOM" id="CLU_458737_0_0_1"/>
<dbReference type="STRING" id="6239.C23H4.3.1"/>
<dbReference type="RefSeq" id="NP_001359584.1">
    <property type="nucleotide sequence ID" value="NM_001373528.2"/>
</dbReference>
<dbReference type="WormBase" id="C23H4.3">
    <property type="protein sequence ID" value="CE53475"/>
    <property type="gene ID" value="WBGene00007692"/>
    <property type="gene designation" value="cest-9.1"/>
</dbReference>
<dbReference type="PeptideAtlas" id="Q93254"/>
<feature type="domain" description="Carboxylesterase type B" evidence="3">
    <location>
        <begin position="19"/>
        <end position="344"/>
    </location>
</feature>
<feature type="chain" id="PRO_5020278440" evidence="2">
    <location>
        <begin position="18"/>
        <end position="614"/>
    </location>
</feature>
<feature type="signal peptide" evidence="2">
    <location>
        <begin position="1"/>
        <end position="17"/>
    </location>
</feature>
<dbReference type="Pfam" id="PF00135">
    <property type="entry name" value="COesterase"/>
    <property type="match status" value="1"/>
</dbReference>
<dbReference type="InterPro" id="IPR002018">
    <property type="entry name" value="CarbesteraseB"/>
</dbReference>
<sequence>MFIHLFLLILFIPQFQSLKVIQTSYGKLRGITVWSNDKNHRYMFKSVPFAKPPVGNLRFAKPQNPESWSGILDASKYSPACMSNSSSTSTPQKHYSEDCLYINIFTSEKCLNSKCPVIVYFHGGAYNLDSAIMFNDTFILDRYAAEDVVFVIPAVRLGVFGQLYFGPSDLLSENLFLYDAVQALSFVHSEINYFGGDSKRVTAMGHSSGGTIVDALGFSKLIDPGVKLFQQMIVLSATGMFGFYDMVVDNSFAIVEKFGCYNGTKDDRPNANIAEMLDCMRQIDGREMLLMQRHMEEVDDRDFRSVLRGAPFLESNGKIADLKKSPPSRNLLYGTTEHEFRNVDHMNPYISGIFLDFDNPVAVARYYDEQLMANLETMINGDAAAIFICASTFSTAMANTGADVYLFETRQKPYSFHVSDMQYFVGIHREIYHRPDMDILDTFYSKLLVNFTKMGVPSPEWAPLDPERMNYLELKVDSDMKEGPVMLEGFHEKEMELWFGEMMEFDRNVTKIRQSQGLPPEHLDIETQLKYWETTNKPEILTKTTKGFTSIHQDNNSNTVTTTASAQSSLLKNGSSILKQWWFYLIIFLMILLVVLIVICLRKPKREEELPLLS</sequence>
<keyword evidence="7" id="KW-1267">Proteomics identification</keyword>
<accession>Q93254</accession>
<dbReference type="OrthoDB" id="19653at2759"/>
<dbReference type="CTD" id="181383"/>
<feature type="transmembrane region" description="Helical" evidence="1">
    <location>
        <begin position="581"/>
        <end position="601"/>
    </location>
</feature>
<evidence type="ECO:0000259" key="3">
    <source>
        <dbReference type="Pfam" id="PF00135"/>
    </source>
</evidence>
<dbReference type="SMR" id="Q93254"/>
<evidence type="ECO:0000256" key="1">
    <source>
        <dbReference type="SAM" id="Phobius"/>
    </source>
</evidence>
<evidence type="ECO:0000313" key="5">
    <source>
        <dbReference type="Proteomes" id="UP000001940"/>
    </source>
</evidence>
<dbReference type="eggNOG" id="KOG1516">
    <property type="taxonomic scope" value="Eukaryota"/>
</dbReference>
<dbReference type="FunCoup" id="Q93254">
    <property type="interactions" value="5"/>
</dbReference>
<keyword evidence="1" id="KW-0812">Transmembrane</keyword>
<dbReference type="SUPFAM" id="SSF53474">
    <property type="entry name" value="alpha/beta-Hydrolases"/>
    <property type="match status" value="1"/>
</dbReference>
<evidence type="ECO:0000313" key="6">
    <source>
        <dbReference type="WormBase" id="C23H4.3"/>
    </source>
</evidence>
<dbReference type="EMBL" id="BX284606">
    <property type="protein sequence ID" value="CAB01680.3"/>
    <property type="molecule type" value="Genomic_DNA"/>
</dbReference>
<reference evidence="4 5" key="1">
    <citation type="journal article" date="1998" name="Science">
        <title>Genome sequence of the nematode C. elegans: a platform for investigating biology.</title>
        <authorList>
            <consortium name="The C. elegans sequencing consortium"/>
            <person name="Sulson J.E."/>
            <person name="Waterston R."/>
        </authorList>
    </citation>
    <scope>NUCLEOTIDE SEQUENCE [LARGE SCALE GENOMIC DNA]</scope>
    <source>
        <strain evidence="4 5">Bristol N2</strain>
    </source>
</reference>
<proteinExistence type="evidence at protein level"/>
<evidence type="ECO:0000313" key="4">
    <source>
        <dbReference type="EMBL" id="CAB01680.3"/>
    </source>
</evidence>
<dbReference type="Bgee" id="WBGene00007692">
    <property type="expression patterns" value="Expressed in adult organism and 2 other cell types or tissues"/>
</dbReference>